<accession>X1VNJ6</accession>
<dbReference type="AlphaFoldDB" id="X1VNJ6"/>
<organism evidence="1">
    <name type="scientific">marine sediment metagenome</name>
    <dbReference type="NCBI Taxonomy" id="412755"/>
    <lineage>
        <taxon>unclassified sequences</taxon>
        <taxon>metagenomes</taxon>
        <taxon>ecological metagenomes</taxon>
    </lineage>
</organism>
<proteinExistence type="predicted"/>
<gene>
    <name evidence="1" type="ORF">S12H4_45589</name>
</gene>
<evidence type="ECO:0000313" key="1">
    <source>
        <dbReference type="EMBL" id="GAJ10365.1"/>
    </source>
</evidence>
<comment type="caution">
    <text evidence="1">The sequence shown here is derived from an EMBL/GenBank/DDBJ whole genome shotgun (WGS) entry which is preliminary data.</text>
</comment>
<protein>
    <submittedName>
        <fullName evidence="1">Uncharacterized protein</fullName>
    </submittedName>
</protein>
<name>X1VNJ6_9ZZZZ</name>
<feature type="non-terminal residue" evidence="1">
    <location>
        <position position="1"/>
    </location>
</feature>
<reference evidence="1" key="1">
    <citation type="journal article" date="2014" name="Front. Microbiol.">
        <title>High frequency of phylogenetically diverse reductive dehalogenase-homologous genes in deep subseafloor sedimentary metagenomes.</title>
        <authorList>
            <person name="Kawai M."/>
            <person name="Futagami T."/>
            <person name="Toyoda A."/>
            <person name="Takaki Y."/>
            <person name="Nishi S."/>
            <person name="Hori S."/>
            <person name="Arai W."/>
            <person name="Tsubouchi T."/>
            <person name="Morono Y."/>
            <person name="Uchiyama I."/>
            <person name="Ito T."/>
            <person name="Fujiyama A."/>
            <person name="Inagaki F."/>
            <person name="Takami H."/>
        </authorList>
    </citation>
    <scope>NUCLEOTIDE SEQUENCE</scope>
    <source>
        <strain evidence="1">Expedition CK06-06</strain>
    </source>
</reference>
<dbReference type="EMBL" id="BARW01028204">
    <property type="protein sequence ID" value="GAJ10365.1"/>
    <property type="molecule type" value="Genomic_DNA"/>
</dbReference>
<sequence length="37" mass="4631">SSWVEQCKRKRVEVKNSIRMIKPEDFFMIYYLRFSES</sequence>